<keyword evidence="17" id="KW-1185">Reference proteome</keyword>
<evidence type="ECO:0000256" key="13">
    <source>
        <dbReference type="RuleBase" id="RU004016"/>
    </source>
</evidence>
<comment type="catalytic activity">
    <reaction evidence="12">
        <text>Preferential cleavage: (Ac)2-L-Lys-D-Ala-|-D-Ala. Also transpeptidation of peptidyl-alanyl moieties that are N-acyl substituents of D-alanine.</text>
        <dbReference type="EC" id="3.4.16.4"/>
    </reaction>
</comment>
<evidence type="ECO:0000313" key="17">
    <source>
        <dbReference type="Proteomes" id="UP001210339"/>
    </source>
</evidence>
<dbReference type="PRINTS" id="PR00725">
    <property type="entry name" value="DADACBPTASE1"/>
</dbReference>
<dbReference type="SUPFAM" id="SSF69189">
    <property type="entry name" value="Penicillin-binding protein associated domain"/>
    <property type="match status" value="1"/>
</dbReference>
<keyword evidence="7 14" id="KW-0732">Signal</keyword>
<evidence type="ECO:0000256" key="14">
    <source>
        <dbReference type="SAM" id="SignalP"/>
    </source>
</evidence>
<keyword evidence="6" id="KW-0645">Protease</keyword>
<comment type="function">
    <text evidence="1">Removes C-terminal D-alanyl residues from sugar-peptide cell wall precursors.</text>
</comment>
<dbReference type="RefSeq" id="WP_271191650.1">
    <property type="nucleotide sequence ID" value="NZ_CP115667.1"/>
</dbReference>
<evidence type="ECO:0000256" key="11">
    <source>
        <dbReference type="ARBA" id="ARBA00023316"/>
    </source>
</evidence>
<feature type="signal peptide" evidence="14">
    <location>
        <begin position="1"/>
        <end position="21"/>
    </location>
</feature>
<evidence type="ECO:0000256" key="6">
    <source>
        <dbReference type="ARBA" id="ARBA00022670"/>
    </source>
</evidence>
<comment type="similarity">
    <text evidence="3 13">Belongs to the peptidase S11 family.</text>
</comment>
<evidence type="ECO:0000256" key="9">
    <source>
        <dbReference type="ARBA" id="ARBA00022960"/>
    </source>
</evidence>
<protein>
    <recommendedName>
        <fullName evidence="4">serine-type D-Ala-D-Ala carboxypeptidase</fullName>
        <ecNumber evidence="4">3.4.16.4</ecNumber>
    </recommendedName>
</protein>
<dbReference type="InterPro" id="IPR012338">
    <property type="entry name" value="Beta-lactam/transpept-like"/>
</dbReference>
<dbReference type="InterPro" id="IPR018044">
    <property type="entry name" value="Peptidase_S11"/>
</dbReference>
<evidence type="ECO:0000256" key="5">
    <source>
        <dbReference type="ARBA" id="ARBA00022645"/>
    </source>
</evidence>
<evidence type="ECO:0000256" key="1">
    <source>
        <dbReference type="ARBA" id="ARBA00003217"/>
    </source>
</evidence>
<feature type="chain" id="PRO_5046172913" description="serine-type D-Ala-D-Ala carboxypeptidase" evidence="14">
    <location>
        <begin position="22"/>
        <end position="438"/>
    </location>
</feature>
<dbReference type="Proteomes" id="UP001210339">
    <property type="component" value="Chromosome"/>
</dbReference>
<name>A0ABY7QTK5_9FIRM</name>
<organism evidence="16 17">
    <name type="scientific">Peptoniphilus equinus</name>
    <dbReference type="NCBI Taxonomy" id="3016343"/>
    <lineage>
        <taxon>Bacteria</taxon>
        <taxon>Bacillati</taxon>
        <taxon>Bacillota</taxon>
        <taxon>Tissierellia</taxon>
        <taxon>Tissierellales</taxon>
        <taxon>Peptoniphilaceae</taxon>
        <taxon>Peptoniphilus</taxon>
    </lineage>
</organism>
<proteinExistence type="inferred from homology"/>
<dbReference type="InterPro" id="IPR001967">
    <property type="entry name" value="Peptidase_S11_N"/>
</dbReference>
<keyword evidence="10" id="KW-0573">Peptidoglycan synthesis</keyword>
<evidence type="ECO:0000256" key="12">
    <source>
        <dbReference type="ARBA" id="ARBA00034000"/>
    </source>
</evidence>
<evidence type="ECO:0000256" key="4">
    <source>
        <dbReference type="ARBA" id="ARBA00012448"/>
    </source>
</evidence>
<dbReference type="GO" id="GO:0004180">
    <property type="term" value="F:carboxypeptidase activity"/>
    <property type="evidence" value="ECO:0007669"/>
    <property type="project" value="UniProtKB-KW"/>
</dbReference>
<dbReference type="Gene3D" id="3.40.710.10">
    <property type="entry name" value="DD-peptidase/beta-lactamase superfamily"/>
    <property type="match status" value="1"/>
</dbReference>
<dbReference type="SMART" id="SM00936">
    <property type="entry name" value="PBP5_C"/>
    <property type="match status" value="1"/>
</dbReference>
<evidence type="ECO:0000256" key="8">
    <source>
        <dbReference type="ARBA" id="ARBA00022801"/>
    </source>
</evidence>
<sequence>MKRLSIVFLAAVLLLSPAAYAENTAKRGTDPVPTPEQTEAIRDQKLLVPTAKGVQQATQSEAERYETLMGKDLEAMTSSYIVGDYRSGKVLEAYNIDEVHAIASMSKLVGLYVILDDIKAGNTRLDEMVTIDHEAASMTGSSYKLKEGEVMSVKQLITAAFVISGNDAITALGKHVSGSSEAFVAAMNAKCEALGLTGAHMVNATGLTDYADTTYNEMSTRELFTLVRSMINTYPEILDYTQIKSLIEPERSVEEYNTNPLLGIVKGVDGLKTGYTNAAGRCLVATALKPGEGEALDTRLIVITTGSPNDFTRYVAARKLMEHALDTYQYTVIGTPDQAVGQVTVENAIDEKVDVYETSTSNVLWDSKSKVTKTLHLKKNLTAPIPAGAVVGTISYSMNNEEVYKQDLIVKDRVLQQGFIYKIQDLYSDIIKNIERAA</sequence>
<evidence type="ECO:0000256" key="2">
    <source>
        <dbReference type="ARBA" id="ARBA00004752"/>
    </source>
</evidence>
<feature type="domain" description="Peptidase S11 D-Ala-D-Ala carboxypeptidase A C-terminal" evidence="15">
    <location>
        <begin position="328"/>
        <end position="416"/>
    </location>
</feature>
<dbReference type="Pfam" id="PF00768">
    <property type="entry name" value="Peptidase_S11"/>
    <property type="match status" value="1"/>
</dbReference>
<reference evidence="16 17" key="1">
    <citation type="submission" date="2023-01" db="EMBL/GenBank/DDBJ databases">
        <authorList>
            <person name="Lee S.H."/>
            <person name="Jung H.S."/>
            <person name="Yun J.U."/>
        </authorList>
    </citation>
    <scope>NUCLEOTIDE SEQUENCE [LARGE SCALE GENOMIC DNA]</scope>
    <source>
        <strain evidence="16 17">CBA3646</strain>
    </source>
</reference>
<dbReference type="EC" id="3.4.16.4" evidence="4"/>
<dbReference type="SUPFAM" id="SSF56601">
    <property type="entry name" value="beta-lactamase/transpeptidase-like"/>
    <property type="match status" value="1"/>
</dbReference>
<evidence type="ECO:0000313" key="16">
    <source>
        <dbReference type="EMBL" id="WBW50119.1"/>
    </source>
</evidence>
<keyword evidence="5 16" id="KW-0121">Carboxypeptidase</keyword>
<evidence type="ECO:0000259" key="15">
    <source>
        <dbReference type="SMART" id="SM00936"/>
    </source>
</evidence>
<dbReference type="Gene3D" id="2.60.410.10">
    <property type="entry name" value="D-Ala-D-Ala carboxypeptidase, C-terminal domain"/>
    <property type="match status" value="1"/>
</dbReference>
<dbReference type="PANTHER" id="PTHR21581:SF6">
    <property type="entry name" value="TRAFFICKING PROTEIN PARTICLE COMPLEX SUBUNIT 12"/>
    <property type="match status" value="1"/>
</dbReference>
<keyword evidence="8" id="KW-0378">Hydrolase</keyword>
<dbReference type="InterPro" id="IPR015956">
    <property type="entry name" value="Peniciliin-bd_prot_C_sf"/>
</dbReference>
<gene>
    <name evidence="16" type="ORF">O6R05_00735</name>
</gene>
<keyword evidence="9" id="KW-0133">Cell shape</keyword>
<dbReference type="InterPro" id="IPR037167">
    <property type="entry name" value="Peptidase_S11_C_sf"/>
</dbReference>
<comment type="pathway">
    <text evidence="2">Cell wall biogenesis; peptidoglycan biosynthesis.</text>
</comment>
<evidence type="ECO:0000256" key="7">
    <source>
        <dbReference type="ARBA" id="ARBA00022729"/>
    </source>
</evidence>
<keyword evidence="11" id="KW-0961">Cell wall biogenesis/degradation</keyword>
<evidence type="ECO:0000256" key="3">
    <source>
        <dbReference type="ARBA" id="ARBA00007164"/>
    </source>
</evidence>
<dbReference type="Pfam" id="PF07943">
    <property type="entry name" value="PBP5_C"/>
    <property type="match status" value="1"/>
</dbReference>
<dbReference type="InterPro" id="IPR012907">
    <property type="entry name" value="Peptidase_S11_C"/>
</dbReference>
<accession>A0ABY7QTK5</accession>
<evidence type="ECO:0000256" key="10">
    <source>
        <dbReference type="ARBA" id="ARBA00022984"/>
    </source>
</evidence>
<dbReference type="EMBL" id="CP115667">
    <property type="protein sequence ID" value="WBW50119.1"/>
    <property type="molecule type" value="Genomic_DNA"/>
</dbReference>
<dbReference type="PANTHER" id="PTHR21581">
    <property type="entry name" value="D-ALANYL-D-ALANINE CARBOXYPEPTIDASE"/>
    <property type="match status" value="1"/>
</dbReference>